<accession>A0A382VGX5</accession>
<organism evidence="1">
    <name type="scientific">marine metagenome</name>
    <dbReference type="NCBI Taxonomy" id="408172"/>
    <lineage>
        <taxon>unclassified sequences</taxon>
        <taxon>metagenomes</taxon>
        <taxon>ecological metagenomes</taxon>
    </lineage>
</organism>
<dbReference type="EMBL" id="UINC01151884">
    <property type="protein sequence ID" value="SVD45753.1"/>
    <property type="molecule type" value="Genomic_DNA"/>
</dbReference>
<sequence>MTGRIFRLPVQAAADVSPDLRADGFEVVDRRWAARDEAHFYYLRSPKQPGDYDISVGAGKTESKVTVQVRSLGNLRQPFEYNGAWWPRRWPLGKSWHSTKGRQTLQETPVSAVNEKTLDWWTSQDDVTLWRQLPPAEFARAHYVNVHQGCPHCGTAIFARNGGFY</sequence>
<feature type="non-terminal residue" evidence="1">
    <location>
        <position position="165"/>
    </location>
</feature>
<protein>
    <submittedName>
        <fullName evidence="1">Uncharacterized protein</fullName>
    </submittedName>
</protein>
<gene>
    <name evidence="1" type="ORF">METZ01_LOCUS398607</name>
</gene>
<name>A0A382VGX5_9ZZZZ</name>
<dbReference type="AlphaFoldDB" id="A0A382VGX5"/>
<evidence type="ECO:0000313" key="1">
    <source>
        <dbReference type="EMBL" id="SVD45753.1"/>
    </source>
</evidence>
<proteinExistence type="predicted"/>
<reference evidence="1" key="1">
    <citation type="submission" date="2018-05" db="EMBL/GenBank/DDBJ databases">
        <authorList>
            <person name="Lanie J.A."/>
            <person name="Ng W.-L."/>
            <person name="Kazmierczak K.M."/>
            <person name="Andrzejewski T.M."/>
            <person name="Davidsen T.M."/>
            <person name="Wayne K.J."/>
            <person name="Tettelin H."/>
            <person name="Glass J.I."/>
            <person name="Rusch D."/>
            <person name="Podicherti R."/>
            <person name="Tsui H.-C.T."/>
            <person name="Winkler M.E."/>
        </authorList>
    </citation>
    <scope>NUCLEOTIDE SEQUENCE</scope>
</reference>